<protein>
    <recommendedName>
        <fullName evidence="16">Calpain family cysteine protease</fullName>
    </recommendedName>
</protein>
<proteinExistence type="inferred from homology"/>
<dbReference type="PANTHER" id="PTHR10183">
    <property type="entry name" value="CALPAIN"/>
    <property type="match status" value="1"/>
</dbReference>
<dbReference type="InterPro" id="IPR002048">
    <property type="entry name" value="EF_hand_dom"/>
</dbReference>
<dbReference type="InterPro" id="IPR000169">
    <property type="entry name" value="Pept_cys_AS"/>
</dbReference>
<keyword evidence="6" id="KW-0863">Zinc-finger</keyword>
<keyword evidence="8 11" id="KW-0788">Thiol protease</keyword>
<keyword evidence="2" id="KW-0597">Phosphoprotein</keyword>
<feature type="active site" evidence="10 11">
    <location>
        <position position="383"/>
    </location>
</feature>
<name>A0A8S1P4L0_PARPR</name>
<keyword evidence="9" id="KW-0862">Zinc</keyword>
<dbReference type="CDD" id="cd00044">
    <property type="entry name" value="CysPc"/>
    <property type="match status" value="1"/>
</dbReference>
<evidence type="ECO:0000256" key="2">
    <source>
        <dbReference type="ARBA" id="ARBA00022553"/>
    </source>
</evidence>
<dbReference type="GO" id="GO:0005509">
    <property type="term" value="F:calcium ion binding"/>
    <property type="evidence" value="ECO:0007669"/>
    <property type="project" value="InterPro"/>
</dbReference>
<evidence type="ECO:0008006" key="16">
    <source>
        <dbReference type="Google" id="ProtNLM"/>
    </source>
</evidence>
<dbReference type="Pfam" id="PF00648">
    <property type="entry name" value="Peptidase_C2"/>
    <property type="match status" value="1"/>
</dbReference>
<evidence type="ECO:0000256" key="6">
    <source>
        <dbReference type="ARBA" id="ARBA00022771"/>
    </source>
</evidence>
<dbReference type="PROSITE" id="PS50222">
    <property type="entry name" value="EF_HAND_2"/>
    <property type="match status" value="1"/>
</dbReference>
<dbReference type="OMA" id="GIGKWIT"/>
<dbReference type="PROSITE" id="PS50203">
    <property type="entry name" value="CALPAIN_CAT"/>
    <property type="match status" value="1"/>
</dbReference>
<reference evidence="14" key="1">
    <citation type="submission" date="2021-01" db="EMBL/GenBank/DDBJ databases">
        <authorList>
            <consortium name="Genoscope - CEA"/>
            <person name="William W."/>
        </authorList>
    </citation>
    <scope>NUCLEOTIDE SEQUENCE</scope>
</reference>
<dbReference type="AlphaFoldDB" id="A0A8S1P4L0"/>
<feature type="domain" description="EF-hand" evidence="13">
    <location>
        <begin position="190"/>
        <end position="225"/>
    </location>
</feature>
<dbReference type="SMART" id="SM00230">
    <property type="entry name" value="CysPc"/>
    <property type="match status" value="1"/>
</dbReference>
<gene>
    <name evidence="14" type="ORF">PPRIM_AZ9-3.1.T1050049</name>
</gene>
<evidence type="ECO:0000313" key="14">
    <source>
        <dbReference type="EMBL" id="CAD8097814.1"/>
    </source>
</evidence>
<comment type="caution">
    <text evidence="14">The sequence shown here is derived from an EMBL/GenBank/DDBJ whole genome shotgun (WGS) entry which is preliminary data.</text>
</comment>
<accession>A0A8S1P4L0</accession>
<evidence type="ECO:0000256" key="11">
    <source>
        <dbReference type="PROSITE-ProRule" id="PRU00239"/>
    </source>
</evidence>
<dbReference type="InterPro" id="IPR018247">
    <property type="entry name" value="EF_Hand_1_Ca_BS"/>
</dbReference>
<dbReference type="Proteomes" id="UP000688137">
    <property type="component" value="Unassembled WGS sequence"/>
</dbReference>
<keyword evidence="7 11" id="KW-0378">Hydrolase</keyword>
<dbReference type="EMBL" id="CAJJDM010000108">
    <property type="protein sequence ID" value="CAD8097814.1"/>
    <property type="molecule type" value="Genomic_DNA"/>
</dbReference>
<evidence type="ECO:0000256" key="10">
    <source>
        <dbReference type="PIRSR" id="PIRSR622684-1"/>
    </source>
</evidence>
<evidence type="ECO:0000256" key="7">
    <source>
        <dbReference type="ARBA" id="ARBA00022801"/>
    </source>
</evidence>
<evidence type="ECO:0000256" key="8">
    <source>
        <dbReference type="ARBA" id="ARBA00022807"/>
    </source>
</evidence>
<dbReference type="GO" id="GO:0006508">
    <property type="term" value="P:proteolysis"/>
    <property type="evidence" value="ECO:0007669"/>
    <property type="project" value="UniProtKB-KW"/>
</dbReference>
<keyword evidence="15" id="KW-1185">Reference proteome</keyword>
<evidence type="ECO:0000313" key="15">
    <source>
        <dbReference type="Proteomes" id="UP000688137"/>
    </source>
</evidence>
<sequence length="832" mass="97818">MNQKLVNASIMLILQDLCRYCKQTKKNPRDLINCYVQPSKKGMDVYGFLEMVKQILPFAQNEMIEKTFSFIQQRFECQQINGQIFEELMKKIESQMTNQELFQQINFKTNCQNVSEQQKNIQISNQSIQVNQIQNQHEKKPIFDQNFKQSDYSNNNPVQLLKQNISNQVGQKCNRSEIELIKTFSTKLNNANISIIDVFNKYDNNKDHMMNQLEFQKMIQIVIKDINEYELKTLTQWVFKEQNKELTTFQFKKICEFQEQVIPVVPQSNIMESNYFENPANQKILQSNYQFQEFYVSDYNLVAMKEFVQKYQQLKSQNQLYIDPVFPPNQQSLGARFQNFQWKRIPEFIQNPKFFVKENTINRFGIGKWITPDDLQQGQLGDCYFLASISSLGNRRPDLLLETFVTRTFNPQGLYGVKLCIDGEWKVIGIDDYIPTYYNKPAFTRGKDQEIWVMVIEKAWAKVFGSYENIEAGYPSEVLRTLTGAPTRILFTNDEKFIEDLESCIKNRCIMVCSSKNENKQQYKLMGLISGHAYTVLKIKDVNANTKLIKLRNPWGKEEWKGDWSNQSQMWTPEQKIQFKITNNNDGVFYMSIKDFLKYFDDLSVCYVKEGYQYQSIIVQSNNKKSEYFSIQIQKSGCYYFTINQKNVRFENSNNYSPTQILLFKGDCLINGNFKCDRECWLSSDLEQGLYTLVIKTQWKFSKTNKYTLSSYGPAQVNINKINKIPNLLQQAFLQLARKSIKKKGYQKHPEIKQAYEFHLKYGYGFYYVENLSGKSFESKVKFSQMDGLKLRKPYRGNNLEIKLSENQEFLALLSVSNSGYAFGVEEQYVVK</sequence>
<feature type="active site" evidence="10 11">
    <location>
        <position position="553"/>
    </location>
</feature>
<comment type="similarity">
    <text evidence="1">Belongs to the peptidase C2 family.</text>
</comment>
<dbReference type="PANTHER" id="PTHR10183:SF379">
    <property type="entry name" value="CALPAIN-5"/>
    <property type="match status" value="1"/>
</dbReference>
<dbReference type="PROSITE" id="PS00018">
    <property type="entry name" value="EF_HAND_1"/>
    <property type="match status" value="1"/>
</dbReference>
<dbReference type="InterPro" id="IPR022684">
    <property type="entry name" value="Calpain_cysteine_protease"/>
</dbReference>
<evidence type="ECO:0000256" key="1">
    <source>
        <dbReference type="ARBA" id="ARBA00007623"/>
    </source>
</evidence>
<feature type="domain" description="Calpain catalytic" evidence="12">
    <location>
        <begin position="320"/>
        <end position="609"/>
    </location>
</feature>
<dbReference type="FunFam" id="3.90.70.10:FF:000010">
    <property type="entry name" value="Calpain 15"/>
    <property type="match status" value="1"/>
</dbReference>
<keyword evidence="3 11" id="KW-0645">Protease</keyword>
<evidence type="ECO:0000259" key="12">
    <source>
        <dbReference type="PROSITE" id="PS50203"/>
    </source>
</evidence>
<evidence type="ECO:0000256" key="5">
    <source>
        <dbReference type="ARBA" id="ARBA00022737"/>
    </source>
</evidence>
<dbReference type="GO" id="GO:0008270">
    <property type="term" value="F:zinc ion binding"/>
    <property type="evidence" value="ECO:0007669"/>
    <property type="project" value="UniProtKB-KW"/>
</dbReference>
<keyword evidence="4" id="KW-0479">Metal-binding</keyword>
<evidence type="ECO:0000259" key="13">
    <source>
        <dbReference type="PROSITE" id="PS50222"/>
    </source>
</evidence>
<evidence type="ECO:0000256" key="4">
    <source>
        <dbReference type="ARBA" id="ARBA00022723"/>
    </source>
</evidence>
<evidence type="ECO:0000256" key="3">
    <source>
        <dbReference type="ARBA" id="ARBA00022670"/>
    </source>
</evidence>
<feature type="active site" evidence="10 11">
    <location>
        <position position="532"/>
    </location>
</feature>
<evidence type="ECO:0000256" key="9">
    <source>
        <dbReference type="ARBA" id="ARBA00022833"/>
    </source>
</evidence>
<organism evidence="14 15">
    <name type="scientific">Paramecium primaurelia</name>
    <dbReference type="NCBI Taxonomy" id="5886"/>
    <lineage>
        <taxon>Eukaryota</taxon>
        <taxon>Sar</taxon>
        <taxon>Alveolata</taxon>
        <taxon>Ciliophora</taxon>
        <taxon>Intramacronucleata</taxon>
        <taxon>Oligohymenophorea</taxon>
        <taxon>Peniculida</taxon>
        <taxon>Parameciidae</taxon>
        <taxon>Paramecium</taxon>
    </lineage>
</organism>
<dbReference type="PROSITE" id="PS00139">
    <property type="entry name" value="THIOL_PROTEASE_CYS"/>
    <property type="match status" value="1"/>
</dbReference>
<dbReference type="GO" id="GO:0004198">
    <property type="term" value="F:calcium-dependent cysteine-type endopeptidase activity"/>
    <property type="evidence" value="ECO:0007669"/>
    <property type="project" value="InterPro"/>
</dbReference>
<dbReference type="InterPro" id="IPR001300">
    <property type="entry name" value="Peptidase_C2_calpain_cat"/>
</dbReference>
<keyword evidence="5" id="KW-0677">Repeat</keyword>